<proteinExistence type="predicted"/>
<reference evidence="1 2" key="1">
    <citation type="journal article" date="2011" name="J. Biotechnol.">
        <title>High-quality genome sequence of Pichia pastoris CBS7435.</title>
        <authorList>
            <person name="Kuberl A."/>
            <person name="Schneider J."/>
            <person name="Thallinger G.G."/>
            <person name="Anderl I."/>
            <person name="Wibberg D."/>
            <person name="Hajek T."/>
            <person name="Jaenicke S."/>
            <person name="Brinkrolf K."/>
            <person name="Goesmann A."/>
            <person name="Szczepanowski R."/>
            <person name="Puhler A."/>
            <person name="Schwab H."/>
            <person name="Glieder A."/>
            <person name="Pichler H."/>
        </authorList>
    </citation>
    <scope>NUCLEOTIDE SEQUENCE [LARGE SCALE GENOMIC DNA]</scope>
    <source>
        <strain evidence="2">ATCC 76273 / CBS 7435 / CECT 11047 / NRRL Y-11430 / Wegner 21-1</strain>
    </source>
</reference>
<keyword evidence="2" id="KW-1185">Reference proteome</keyword>
<organism evidence="1 2">
    <name type="scientific">Komagataella phaffii (strain ATCC 76273 / CBS 7435 / CECT 11047 / NRRL Y-11430 / Wegner 21-1)</name>
    <name type="common">Yeast</name>
    <name type="synonym">Pichia pastoris</name>
    <dbReference type="NCBI Taxonomy" id="981350"/>
    <lineage>
        <taxon>Eukaryota</taxon>
        <taxon>Fungi</taxon>
        <taxon>Dikarya</taxon>
        <taxon>Ascomycota</taxon>
        <taxon>Saccharomycotina</taxon>
        <taxon>Pichiomycetes</taxon>
        <taxon>Pichiales</taxon>
        <taxon>Pichiaceae</taxon>
        <taxon>Komagataella</taxon>
    </lineage>
</organism>
<protein>
    <submittedName>
        <fullName evidence="1">Uncharacterized protein</fullName>
    </submittedName>
</protein>
<accession>A0A1G4KQZ5</accession>
<gene>
    <name evidence="1" type="ordered locus">PP7435_Chr4-1884</name>
</gene>
<evidence type="ECO:0000313" key="1">
    <source>
        <dbReference type="EMBL" id="SCV12426.1"/>
    </source>
</evidence>
<dbReference type="EMBL" id="FR839631">
    <property type="protein sequence ID" value="SCV12426.1"/>
    <property type="molecule type" value="Genomic_DNA"/>
</dbReference>
<reference evidence="1 2" key="2">
    <citation type="journal article" date="2016" name="FEMS Yeast Res.">
        <title>Curation of the genome annotation of Pichia pastoris (Komagataella phaffii) CBS7435 from gene level to protein function.</title>
        <authorList>
            <person name="Valli M."/>
            <person name="Tatto N.E."/>
            <person name="Peymann A."/>
            <person name="Gruber C."/>
            <person name="Landes N."/>
            <person name="Ekker H."/>
            <person name="Thallinger G.G."/>
            <person name="Mattanovich D."/>
            <person name="Gasser B."/>
            <person name="Graf A.B."/>
        </authorList>
    </citation>
    <scope>GENOME REANNOTATION</scope>
    <source>
        <strain evidence="1 2">ATCC 76273 / CBS 7435 / CECT 11047 / NRRL Y-11430 / Wegner 21-1</strain>
    </source>
</reference>
<dbReference type="Proteomes" id="UP000006853">
    <property type="component" value="Chromosome 4"/>
</dbReference>
<dbReference type="AlphaFoldDB" id="A0A1G4KQZ5"/>
<evidence type="ECO:0000313" key="2">
    <source>
        <dbReference type="Proteomes" id="UP000006853"/>
    </source>
</evidence>
<sequence>MEVNPLQIVQLRNNIFKLLFAFAEKKLPYLGSIQRKTSMPDLPWQ</sequence>
<name>A0A1G4KQZ5_KOMPC</name>